<protein>
    <submittedName>
        <fullName evidence="1">Uncharacterized protein</fullName>
    </submittedName>
</protein>
<accession>M7BJ23</accession>
<organism evidence="1 2">
    <name type="scientific">Chelonia mydas</name>
    <name type="common">Green sea-turtle</name>
    <name type="synonym">Chelonia agassizi</name>
    <dbReference type="NCBI Taxonomy" id="8469"/>
    <lineage>
        <taxon>Eukaryota</taxon>
        <taxon>Metazoa</taxon>
        <taxon>Chordata</taxon>
        <taxon>Craniata</taxon>
        <taxon>Vertebrata</taxon>
        <taxon>Euteleostomi</taxon>
        <taxon>Archelosauria</taxon>
        <taxon>Testudinata</taxon>
        <taxon>Testudines</taxon>
        <taxon>Cryptodira</taxon>
        <taxon>Durocryptodira</taxon>
        <taxon>Americhelydia</taxon>
        <taxon>Chelonioidea</taxon>
        <taxon>Cheloniidae</taxon>
        <taxon>Chelonia</taxon>
    </lineage>
</organism>
<dbReference type="Proteomes" id="UP000031443">
    <property type="component" value="Unassembled WGS sequence"/>
</dbReference>
<proteinExistence type="predicted"/>
<reference evidence="2" key="1">
    <citation type="journal article" date="2013" name="Nat. Genet.">
        <title>The draft genomes of soft-shell turtle and green sea turtle yield insights into the development and evolution of the turtle-specific body plan.</title>
        <authorList>
            <person name="Wang Z."/>
            <person name="Pascual-Anaya J."/>
            <person name="Zadissa A."/>
            <person name="Li W."/>
            <person name="Niimura Y."/>
            <person name="Huang Z."/>
            <person name="Li C."/>
            <person name="White S."/>
            <person name="Xiong Z."/>
            <person name="Fang D."/>
            <person name="Wang B."/>
            <person name="Ming Y."/>
            <person name="Chen Y."/>
            <person name="Zheng Y."/>
            <person name="Kuraku S."/>
            <person name="Pignatelli M."/>
            <person name="Herrero J."/>
            <person name="Beal K."/>
            <person name="Nozawa M."/>
            <person name="Li Q."/>
            <person name="Wang J."/>
            <person name="Zhang H."/>
            <person name="Yu L."/>
            <person name="Shigenobu S."/>
            <person name="Wang J."/>
            <person name="Liu J."/>
            <person name="Flicek P."/>
            <person name="Searle S."/>
            <person name="Wang J."/>
            <person name="Kuratani S."/>
            <person name="Yin Y."/>
            <person name="Aken B."/>
            <person name="Zhang G."/>
            <person name="Irie N."/>
        </authorList>
    </citation>
    <scope>NUCLEOTIDE SEQUENCE [LARGE SCALE GENOMIC DNA]</scope>
</reference>
<name>M7BJ23_CHEMY</name>
<keyword evidence="2" id="KW-1185">Reference proteome</keyword>
<dbReference type="AlphaFoldDB" id="M7BJ23"/>
<dbReference type="EMBL" id="KB523138">
    <property type="protein sequence ID" value="EMP37194.1"/>
    <property type="molecule type" value="Genomic_DNA"/>
</dbReference>
<evidence type="ECO:0000313" key="2">
    <source>
        <dbReference type="Proteomes" id="UP000031443"/>
    </source>
</evidence>
<gene>
    <name evidence="1" type="ORF">UY3_05725</name>
</gene>
<evidence type="ECO:0000313" key="1">
    <source>
        <dbReference type="EMBL" id="EMP37194.1"/>
    </source>
</evidence>
<sequence>MNWCGDIDILVTDVAVHMVYDFVEYTLDSMEVDKVGIYTVSSCLQGFGYGETVMSFLSPSWSEAHRWWYWQIEDLPFDGENLWHSEPRKEKTTMKAVKLNASRLL</sequence>